<comment type="subcellular location">
    <subcellularLocation>
        <location evidence="2">Periplasm</location>
    </subcellularLocation>
</comment>
<organism evidence="11 12">
    <name type="scientific">Labilibaculum manganireducens</name>
    <dbReference type="NCBI Taxonomy" id="1940525"/>
    <lineage>
        <taxon>Bacteria</taxon>
        <taxon>Pseudomonadati</taxon>
        <taxon>Bacteroidota</taxon>
        <taxon>Bacteroidia</taxon>
        <taxon>Marinilabiliales</taxon>
        <taxon>Marinifilaceae</taxon>
        <taxon>Labilibaculum</taxon>
    </lineage>
</organism>
<evidence type="ECO:0000256" key="1">
    <source>
        <dbReference type="ARBA" id="ARBA00000448"/>
    </source>
</evidence>
<dbReference type="Pfam" id="PF00933">
    <property type="entry name" value="Glyco_hydro_3"/>
    <property type="match status" value="1"/>
</dbReference>
<protein>
    <recommendedName>
        <fullName evidence="9">Periplasmic beta-glucosidase</fullName>
        <ecNumber evidence="4">3.2.1.21</ecNumber>
    </recommendedName>
</protein>
<proteinExistence type="inferred from homology"/>
<dbReference type="SMART" id="SM01217">
    <property type="entry name" value="Fn3_like"/>
    <property type="match status" value="1"/>
</dbReference>
<feature type="domain" description="Fibronectin type III-like" evidence="10">
    <location>
        <begin position="662"/>
        <end position="731"/>
    </location>
</feature>
<dbReference type="FunFam" id="2.60.40.10:FF:000495">
    <property type="entry name" value="Periplasmic beta-glucosidase"/>
    <property type="match status" value="1"/>
</dbReference>
<dbReference type="EMBL" id="MVDE01000018">
    <property type="protein sequence ID" value="PKQ66014.1"/>
    <property type="molecule type" value="Genomic_DNA"/>
</dbReference>
<dbReference type="GO" id="GO:0042597">
    <property type="term" value="C:periplasmic space"/>
    <property type="evidence" value="ECO:0007669"/>
    <property type="project" value="UniProtKB-SubCell"/>
</dbReference>
<dbReference type="InterPro" id="IPR026891">
    <property type="entry name" value="Fn3-like"/>
</dbReference>
<evidence type="ECO:0000256" key="3">
    <source>
        <dbReference type="ARBA" id="ARBA00005336"/>
    </source>
</evidence>
<dbReference type="SUPFAM" id="SSF52279">
    <property type="entry name" value="Beta-D-glucan exohydrolase, C-terminal domain"/>
    <property type="match status" value="1"/>
</dbReference>
<dbReference type="PRINTS" id="PR00133">
    <property type="entry name" value="GLHYDRLASE3"/>
</dbReference>
<comment type="similarity">
    <text evidence="3">Belongs to the glycosyl hydrolase 3 family.</text>
</comment>
<keyword evidence="6" id="KW-0574">Periplasm</keyword>
<keyword evidence="8" id="KW-0326">Glycosidase</keyword>
<name>A0A2N3I6R2_9BACT</name>
<dbReference type="NCBIfam" id="NF011678">
    <property type="entry name" value="PRK15098.1"/>
    <property type="match status" value="1"/>
</dbReference>
<dbReference type="InterPro" id="IPR017853">
    <property type="entry name" value="GH"/>
</dbReference>
<dbReference type="Gene3D" id="3.20.20.300">
    <property type="entry name" value="Glycoside hydrolase, family 3, N-terminal domain"/>
    <property type="match status" value="1"/>
</dbReference>
<dbReference type="GO" id="GO:0008422">
    <property type="term" value="F:beta-glucosidase activity"/>
    <property type="evidence" value="ECO:0007669"/>
    <property type="project" value="UniProtKB-EC"/>
</dbReference>
<dbReference type="AlphaFoldDB" id="A0A2N3I6R2"/>
<dbReference type="FunFam" id="3.20.20.300:FF:000005">
    <property type="entry name" value="Periplasmic beta-glucosidase"/>
    <property type="match status" value="1"/>
</dbReference>
<dbReference type="Proteomes" id="UP000233618">
    <property type="component" value="Unassembled WGS sequence"/>
</dbReference>
<evidence type="ECO:0000256" key="7">
    <source>
        <dbReference type="ARBA" id="ARBA00022801"/>
    </source>
</evidence>
<comment type="catalytic activity">
    <reaction evidence="1">
        <text>Hydrolysis of terminal, non-reducing beta-D-glucosyl residues with release of beta-D-glucose.</text>
        <dbReference type="EC" id="3.2.1.21"/>
    </reaction>
</comment>
<dbReference type="InterPro" id="IPR013783">
    <property type="entry name" value="Ig-like_fold"/>
</dbReference>
<dbReference type="FunFam" id="3.40.50.1700:FF:000004">
    <property type="entry name" value="Periplasmic beta-glucosidase"/>
    <property type="match status" value="1"/>
</dbReference>
<dbReference type="InterPro" id="IPR036881">
    <property type="entry name" value="Glyco_hydro_3_C_sf"/>
</dbReference>
<evidence type="ECO:0000256" key="6">
    <source>
        <dbReference type="ARBA" id="ARBA00022764"/>
    </source>
</evidence>
<evidence type="ECO:0000256" key="8">
    <source>
        <dbReference type="ARBA" id="ARBA00023295"/>
    </source>
</evidence>
<dbReference type="InterPro" id="IPR001764">
    <property type="entry name" value="Glyco_hydro_3_N"/>
</dbReference>
<sequence length="743" mass="82079">MTLAFSQQVYANDQRDAFIKALMGKMTIAEKIAQLNLVTPTSKTGPFATKNAFLKLKDGSAGNVYSVMGEPDFIHEKAMLADSTSLKIPFLNGLDIIHGYKTVFPIPLGLSCSWDSILIEQTARVAAIEGSAVGYNWTFSPMVDITRDPRWGRVMEGAGEDPYLGSVVARAMIKGYQGDDLKSETSLMACVKHFALYGAAEAGRDYNTTDMSRLTMYQYYLPPYKAAIKAGAGSIMSSFNDIDGVPATANKWLLTDLLRDEWGFKGFVVSDYNCIQELVAHGVASDYEEAAGKALIAGLDMDMASESFAGSCQKLLDDGKITIDQIDAACHRILEAKYNLGLFENPYRNFDPGKASTVLLCEKHKQVAKEAACKSMVLLKNENQTLPLSRQSKIALVGPLADVQNQMFSMWSFRGETDSIVTILNGLKKQQNKIVYTEGSFITDEPVFLGKSRGFYNDQEQAEMIAKAIEAANQSDVIVAVLGETSNMSGEAKSKTDISIPNCQRQLLKALKATGKPVVLVLINGRPLTLTDDLQFADAILEAWRPGTMAGDAVADVLFGKYNPSGKLTMTFPRSVGQIPIYYNHKNTGRPYVDGQRGGIMKFNSYYLDELNSPLFPFGYGLNYTSFRYGEIQLSDTLVTGDKGKLTAKITVTNTGNYTGEETVQLYLNDPVASLVRPVKELKKFQKIYLEPGESKELEFELTTEDLKFYNHDLQWQWEPGDFNLFVGTSSSDVKVAQFNWQK</sequence>
<keyword evidence="5" id="KW-0732">Signal</keyword>
<comment type="caution">
    <text evidence="11">The sequence shown here is derived from an EMBL/GenBank/DDBJ whole genome shotgun (WGS) entry which is preliminary data.</text>
</comment>
<dbReference type="EC" id="3.2.1.21" evidence="4"/>
<evidence type="ECO:0000259" key="10">
    <source>
        <dbReference type="SMART" id="SM01217"/>
    </source>
</evidence>
<reference evidence="11 12" key="1">
    <citation type="journal article" date="2017" name="Front. Microbiol.">
        <title>Labilibaculum manganireducens gen. nov., sp. nov. and Labilibaculum filiforme sp. nov., Novel Bacteroidetes Isolated from Subsurface Sediments of the Baltic Sea.</title>
        <authorList>
            <person name="Vandieken V."/>
            <person name="Marshall I.P."/>
            <person name="Niemann H."/>
            <person name="Engelen B."/>
            <person name="Cypionka H."/>
        </authorList>
    </citation>
    <scope>NUCLEOTIDE SEQUENCE [LARGE SCALE GENOMIC DNA]</scope>
    <source>
        <strain evidence="11 12">59.10-2M</strain>
    </source>
</reference>
<evidence type="ECO:0000256" key="5">
    <source>
        <dbReference type="ARBA" id="ARBA00022729"/>
    </source>
</evidence>
<dbReference type="Gene3D" id="2.60.40.10">
    <property type="entry name" value="Immunoglobulins"/>
    <property type="match status" value="1"/>
</dbReference>
<dbReference type="InterPro" id="IPR051915">
    <property type="entry name" value="Cellulose_Degrad_GH3"/>
</dbReference>
<dbReference type="SUPFAM" id="SSF51445">
    <property type="entry name" value="(Trans)glycosidases"/>
    <property type="match status" value="1"/>
</dbReference>
<accession>A0A2N3I6R2</accession>
<dbReference type="PANTHER" id="PTHR30620">
    <property type="entry name" value="PERIPLASMIC BETA-GLUCOSIDASE-RELATED"/>
    <property type="match status" value="1"/>
</dbReference>
<dbReference type="InterPro" id="IPR036962">
    <property type="entry name" value="Glyco_hydro_3_N_sf"/>
</dbReference>
<dbReference type="InterPro" id="IPR002772">
    <property type="entry name" value="Glyco_hydro_3_C"/>
</dbReference>
<keyword evidence="7" id="KW-0378">Hydrolase</keyword>
<evidence type="ECO:0000256" key="9">
    <source>
        <dbReference type="ARBA" id="ARBA00067498"/>
    </source>
</evidence>
<evidence type="ECO:0000313" key="12">
    <source>
        <dbReference type="Proteomes" id="UP000233618"/>
    </source>
</evidence>
<evidence type="ECO:0000313" key="11">
    <source>
        <dbReference type="EMBL" id="PKQ66014.1"/>
    </source>
</evidence>
<dbReference type="PANTHER" id="PTHR30620:SF16">
    <property type="entry name" value="LYSOSOMAL BETA GLUCOSIDASE"/>
    <property type="match status" value="1"/>
</dbReference>
<dbReference type="Gene3D" id="3.40.50.1700">
    <property type="entry name" value="Glycoside hydrolase family 3 C-terminal domain"/>
    <property type="match status" value="1"/>
</dbReference>
<dbReference type="Pfam" id="PF14310">
    <property type="entry name" value="Fn3-like"/>
    <property type="match status" value="1"/>
</dbReference>
<evidence type="ECO:0000256" key="2">
    <source>
        <dbReference type="ARBA" id="ARBA00004418"/>
    </source>
</evidence>
<dbReference type="GO" id="GO:0009251">
    <property type="term" value="P:glucan catabolic process"/>
    <property type="evidence" value="ECO:0007669"/>
    <property type="project" value="TreeGrafter"/>
</dbReference>
<dbReference type="Pfam" id="PF01915">
    <property type="entry name" value="Glyco_hydro_3_C"/>
    <property type="match status" value="1"/>
</dbReference>
<evidence type="ECO:0000256" key="4">
    <source>
        <dbReference type="ARBA" id="ARBA00012744"/>
    </source>
</evidence>
<gene>
    <name evidence="11" type="ORF">BZG01_12595</name>
</gene>
<keyword evidence="12" id="KW-1185">Reference proteome</keyword>